<dbReference type="AlphaFoldDB" id="A0AA51X672"/>
<protein>
    <recommendedName>
        <fullName evidence="4">Lipoprotein</fullName>
    </recommendedName>
</protein>
<dbReference type="RefSeq" id="WP_309201958.1">
    <property type="nucleotide sequence ID" value="NZ_CP133548.1"/>
</dbReference>
<gene>
    <name evidence="2" type="ORF">Q9312_16455</name>
</gene>
<evidence type="ECO:0000313" key="3">
    <source>
        <dbReference type="Proteomes" id="UP001239782"/>
    </source>
</evidence>
<name>A0AA51X672_9GAMM</name>
<dbReference type="InterPro" id="IPR036514">
    <property type="entry name" value="SGNH_hydro_sf"/>
</dbReference>
<evidence type="ECO:0000313" key="2">
    <source>
        <dbReference type="EMBL" id="WMS86813.1"/>
    </source>
</evidence>
<accession>A0AA51X672</accession>
<feature type="signal peptide" evidence="1">
    <location>
        <begin position="1"/>
        <end position="21"/>
    </location>
</feature>
<keyword evidence="1" id="KW-0732">Signal</keyword>
<dbReference type="Gene3D" id="3.40.50.1110">
    <property type="entry name" value="SGNH hydrolase"/>
    <property type="match status" value="1"/>
</dbReference>
<reference evidence="2 3" key="1">
    <citation type="submission" date="2023-08" db="EMBL/GenBank/DDBJ databases">
        <title>Pleionea litopenaei sp. nov., isolated from stomach of juvenile Litopenaeus vannamei.</title>
        <authorList>
            <person name="Rho A.M."/>
            <person name="Hwang C.Y."/>
        </authorList>
    </citation>
    <scope>NUCLEOTIDE SEQUENCE [LARGE SCALE GENOMIC DNA]</scope>
    <source>
        <strain evidence="2 3">HL-JVS1</strain>
    </source>
</reference>
<evidence type="ECO:0000256" key="1">
    <source>
        <dbReference type="SAM" id="SignalP"/>
    </source>
</evidence>
<sequence length="271" mass="29834">MMRVLSNIVLCSILILLTAGCRIDSDNDSSNADAHNSHTPDLNAPLADYELLFMGNSHSSQNELPQLVATLLTNDGEGKSANAFNAPGWSFLDGRLNDGVSYGFMQSREWTHVILQAQKYSTTGRYSYPTDAAKTWIQRAKQQNAIPIMFPEWPRRGNFEEGQRIHMLHMSIVLQEPACVAPIGLAWDAAIALRPTINLHASDGNHSNPTGALLSAYVFYGVISNKPVSDLEYLPSLPANQSMQTFLRQVAADTLAAHPPCQYFQSPKLGF</sequence>
<dbReference type="GO" id="GO:0016788">
    <property type="term" value="F:hydrolase activity, acting on ester bonds"/>
    <property type="evidence" value="ECO:0007669"/>
    <property type="project" value="UniProtKB-ARBA"/>
</dbReference>
<proteinExistence type="predicted"/>
<dbReference type="Proteomes" id="UP001239782">
    <property type="component" value="Chromosome"/>
</dbReference>
<dbReference type="EMBL" id="CP133548">
    <property type="protein sequence ID" value="WMS86813.1"/>
    <property type="molecule type" value="Genomic_DNA"/>
</dbReference>
<feature type="chain" id="PRO_5041378457" description="Lipoprotein" evidence="1">
    <location>
        <begin position="22"/>
        <end position="271"/>
    </location>
</feature>
<keyword evidence="3" id="KW-1185">Reference proteome</keyword>
<dbReference type="KEGG" id="plei:Q9312_16455"/>
<organism evidence="2 3">
    <name type="scientific">Pleionea litopenaei</name>
    <dbReference type="NCBI Taxonomy" id="3070815"/>
    <lineage>
        <taxon>Bacteria</taxon>
        <taxon>Pseudomonadati</taxon>
        <taxon>Pseudomonadota</taxon>
        <taxon>Gammaproteobacteria</taxon>
        <taxon>Oceanospirillales</taxon>
        <taxon>Pleioneaceae</taxon>
        <taxon>Pleionea</taxon>
    </lineage>
</organism>
<evidence type="ECO:0008006" key="4">
    <source>
        <dbReference type="Google" id="ProtNLM"/>
    </source>
</evidence>
<dbReference type="PROSITE" id="PS51257">
    <property type="entry name" value="PROKAR_LIPOPROTEIN"/>
    <property type="match status" value="1"/>
</dbReference>